<name>A0A9X4L058_9BACL</name>
<evidence type="ECO:0000256" key="1">
    <source>
        <dbReference type="ARBA" id="ARBA00009743"/>
    </source>
</evidence>
<dbReference type="Proteomes" id="UP001153404">
    <property type="component" value="Unassembled WGS sequence"/>
</dbReference>
<keyword evidence="3" id="KW-0378">Hydrolase</keyword>
<dbReference type="AlphaFoldDB" id="A0A9X4L058"/>
<dbReference type="InterPro" id="IPR008979">
    <property type="entry name" value="Galactose-bd-like_sf"/>
</dbReference>
<dbReference type="InterPro" id="IPR017853">
    <property type="entry name" value="GH"/>
</dbReference>
<dbReference type="InterPro" id="IPR013780">
    <property type="entry name" value="Glyco_hydro_b"/>
</dbReference>
<dbReference type="GO" id="GO:0004553">
    <property type="term" value="F:hydrolase activity, hydrolyzing O-glycosyl compounds"/>
    <property type="evidence" value="ECO:0007669"/>
    <property type="project" value="InterPro"/>
</dbReference>
<dbReference type="Gene3D" id="2.60.40.1180">
    <property type="entry name" value="Golgi alpha-mannosidase II"/>
    <property type="match status" value="1"/>
</dbReference>
<reference evidence="6" key="1">
    <citation type="submission" date="2022-10" db="EMBL/GenBank/DDBJ databases">
        <title>Comparative genomic analysis of Cohnella hashimotonis sp. nov., isolated from the International Space Station.</title>
        <authorList>
            <person name="Simpson A."/>
            <person name="Venkateswaran K."/>
        </authorList>
    </citation>
    <scope>NUCLEOTIDE SEQUENCE</scope>
    <source>
        <strain evidence="6">DSM 28161</strain>
    </source>
</reference>
<comment type="similarity">
    <text evidence="1">Belongs to the glycosyl hydrolase 27 family.</text>
</comment>
<protein>
    <submittedName>
        <fullName evidence="6">Discoidin domain-containing protein</fullName>
    </submittedName>
</protein>
<dbReference type="PROSITE" id="PS50022">
    <property type="entry name" value="FA58C_3"/>
    <property type="match status" value="1"/>
</dbReference>
<evidence type="ECO:0000313" key="6">
    <source>
        <dbReference type="EMBL" id="MDG0814142.1"/>
    </source>
</evidence>
<evidence type="ECO:0000259" key="5">
    <source>
        <dbReference type="PROSITE" id="PS50022"/>
    </source>
</evidence>
<comment type="caution">
    <text evidence="6">The sequence shown here is derived from an EMBL/GenBank/DDBJ whole genome shotgun (WGS) entry which is preliminary data.</text>
</comment>
<dbReference type="Pfam" id="PF17801">
    <property type="entry name" value="Melibiase_C"/>
    <property type="match status" value="1"/>
</dbReference>
<proteinExistence type="inferred from homology"/>
<accession>A0A9X4L058</accession>
<dbReference type="Gene3D" id="3.20.20.70">
    <property type="entry name" value="Aldolase class I"/>
    <property type="match status" value="1"/>
</dbReference>
<organism evidence="6 7">
    <name type="scientific">Cohnella rhizosphaerae</name>
    <dbReference type="NCBI Taxonomy" id="1457232"/>
    <lineage>
        <taxon>Bacteria</taxon>
        <taxon>Bacillati</taxon>
        <taxon>Bacillota</taxon>
        <taxon>Bacilli</taxon>
        <taxon>Bacillales</taxon>
        <taxon>Paenibacillaceae</taxon>
        <taxon>Cohnella</taxon>
    </lineage>
</organism>
<dbReference type="InterPro" id="IPR002241">
    <property type="entry name" value="Glyco_hydro_27"/>
</dbReference>
<dbReference type="InterPro" id="IPR000421">
    <property type="entry name" value="FA58C"/>
</dbReference>
<evidence type="ECO:0000256" key="4">
    <source>
        <dbReference type="ARBA" id="ARBA00023295"/>
    </source>
</evidence>
<dbReference type="EMBL" id="JAPDIA010000009">
    <property type="protein sequence ID" value="MDG0814142.1"/>
    <property type="molecule type" value="Genomic_DNA"/>
</dbReference>
<keyword evidence="2" id="KW-0732">Signal</keyword>
<evidence type="ECO:0000256" key="2">
    <source>
        <dbReference type="ARBA" id="ARBA00022729"/>
    </source>
</evidence>
<dbReference type="SUPFAM" id="SSF49785">
    <property type="entry name" value="Galactose-binding domain-like"/>
    <property type="match status" value="1"/>
</dbReference>
<dbReference type="PANTHER" id="PTHR11452:SF33">
    <property type="entry name" value="ALPHA-GALACTOSIDASE 2"/>
    <property type="match status" value="1"/>
</dbReference>
<dbReference type="Gene3D" id="2.60.120.260">
    <property type="entry name" value="Galactose-binding domain-like"/>
    <property type="match status" value="1"/>
</dbReference>
<dbReference type="Pfam" id="PF00754">
    <property type="entry name" value="F5_F8_type_C"/>
    <property type="match status" value="1"/>
</dbReference>
<gene>
    <name evidence="6" type="ORF">OMP40_36340</name>
</gene>
<evidence type="ECO:0000256" key="3">
    <source>
        <dbReference type="ARBA" id="ARBA00022801"/>
    </source>
</evidence>
<dbReference type="InterPro" id="IPR041233">
    <property type="entry name" value="Melibiase_C"/>
</dbReference>
<keyword evidence="7" id="KW-1185">Reference proteome</keyword>
<evidence type="ECO:0000313" key="7">
    <source>
        <dbReference type="Proteomes" id="UP001153404"/>
    </source>
</evidence>
<keyword evidence="4" id="KW-0326">Glycosidase</keyword>
<dbReference type="InterPro" id="IPR013785">
    <property type="entry name" value="Aldolase_TIM"/>
</dbReference>
<dbReference type="SUPFAM" id="SSF51445">
    <property type="entry name" value="(Trans)glycosidases"/>
    <property type="match status" value="1"/>
</dbReference>
<sequence length="1023" mass="110379">MFMRLLKGIIVASLLLAGLFSLGLTRTFASAVSISQTGTVVTATNGTLTVTYDLSTGKGNLSAGATAIMSNFYSDYGVTGSATRISSYDTGTRTASWSTIGTDGYGINGKKLTITNVLTAGTTIILNLTMYEDKPFILARMTVNKSTSQSLNFMEPIAAQNLDIGTGSDKRIYTTPYSNNFDFGVAPVNDFGNSENGFDRPYGSTLTWSPFNGTSYWVAAMFDNTNKKGFVAGAATTRTWKSMQYLKQATAANGPLTGFSVYNAGGSQSGASVSSDTFFLGYYNDYRDGLEQFGSVYAVGEPKLAWSGDVPVGYNSFYSFYDKPTVDAMNATVDYYAANLKPLGYTYMNLDCCYSGPTGTKTTADFLAFANYVHSKGMKAGNYSSPFGIYEPLTNTVPGAPSYTFNDIALKDGSGTPIKSYVNSYIVDATHPGAQAYLAYLMNYYFVNAGMDYVKLDYLDLGMFEGNHYDPAKNGIQAYRIGMQIIRDTVLAAPRPIYIDASIAPLLPSGYTHGRRSGVDTTIPLQSNLYPGIERQALNSAASWWTNGTLYQHNDPDMAIPENIANGFSKFSGNYGRLLATVNILGGGHLLMGDNTPFLAEDRIAPFLNPTLINLAKKGIAARPASMTNYYHKGEHAPPQIYLTDTNGDKIVGLSNWSMTATASRTVTFADLGLSPTTAYTVTELYGGTKLGTFTGSYTRTQQPGESVILRVSTTASSLPSPAVNLALGKTATASTVWGTGYEASKVTDGDAGTRWSADGGAYNNQWIEVNFGSAASVNRVVLREYGYGAQDFKINTYALQYWNGTSYANLTKGFTVGDIKTIDFPTVSTTKLRLYATTSNFIPSVNEFEAYNVVGNTGAVIDQDDSGAAYSSYSDLRAGIQRMQTFQLTQTSLPRLDLYLYESYVSKVPEDNLYIDIVRLDASDNPVARLFTAALPPNNIPGVPTPYAVYPRLTGLDTTKKYAIIVRSPATIDDASTSNKYGIAYSDSNPYAGGAERLSTNGGATWTTENGGNRDLIFTIYK</sequence>
<dbReference type="RefSeq" id="WP_277538829.1">
    <property type="nucleotide sequence ID" value="NZ_JAPDIA010000009.1"/>
</dbReference>
<dbReference type="GO" id="GO:0005975">
    <property type="term" value="P:carbohydrate metabolic process"/>
    <property type="evidence" value="ECO:0007669"/>
    <property type="project" value="InterPro"/>
</dbReference>
<feature type="domain" description="F5/8 type C" evidence="5">
    <location>
        <begin position="712"/>
        <end position="854"/>
    </location>
</feature>
<dbReference type="SUPFAM" id="SSF51011">
    <property type="entry name" value="Glycosyl hydrolase domain"/>
    <property type="match status" value="1"/>
</dbReference>
<dbReference type="PANTHER" id="PTHR11452">
    <property type="entry name" value="ALPHA-GALACTOSIDASE/ALPHA-N-ACETYLGALACTOSAMINIDASE"/>
    <property type="match status" value="1"/>
</dbReference>